<dbReference type="Gene3D" id="2.115.10.20">
    <property type="entry name" value="Glycosyl hydrolase domain, family 43"/>
    <property type="match status" value="2"/>
</dbReference>
<dbReference type="SUPFAM" id="SSF75005">
    <property type="entry name" value="Arabinanase/levansucrase/invertase"/>
    <property type="match status" value="1"/>
</dbReference>
<comment type="caution">
    <text evidence="7">The sequence shown here is derived from an EMBL/GenBank/DDBJ whole genome shotgun (WGS) entry which is preliminary data.</text>
</comment>
<comment type="similarity">
    <text evidence="1 6">Belongs to the glycosyl hydrolase 43 family.</text>
</comment>
<keyword evidence="8" id="KW-1185">Reference proteome</keyword>
<dbReference type="AlphaFoldDB" id="A0A5M6D5Y3"/>
<protein>
    <submittedName>
        <fullName evidence="7">Family 43 glycosylhydrolase</fullName>
    </submittedName>
</protein>
<dbReference type="Proteomes" id="UP000323426">
    <property type="component" value="Unassembled WGS sequence"/>
</dbReference>
<sequence length="380" mass="43100">MLYGYGDPAVIRVNTNTPTEAGKYYLLATSNDAPDSFPIISSRNLQDWEFVGYVFPEGNKPIWAADGELISDYWAPEMHQVKEEFRVYFVARDKHTRELCIGLAKSQNPEGPFKPEEAPLLKGKVIDPHIYVQEDGKTYLFWKEDNNDVWPGKLSELLYANPTLIKELFATPEDQVTASFIITLWPWTQMLEPMERFLTQQLLIEAVIAVYSDFYNHLQVLADYQPAPVQKAIRLVMQFMKTPMFAQPLSSDGTTLIGERTQIIQNDLAWEAHLVEGMWVTKQENKYYLFYAGNDFSTDQYGIGVAIADALLGPYNKMPKPFLQSTAKWWAPGHPSVVNGPDGKPVLFLHAYFPGQAGYKQFRALLAVPLQFTPTGVLVA</sequence>
<dbReference type="PANTHER" id="PTHR42812:SF5">
    <property type="entry name" value="ENDO-ARABINASE"/>
    <property type="match status" value="1"/>
</dbReference>
<name>A0A5M6D5Y3_9BACT</name>
<dbReference type="EMBL" id="VWSF01000026">
    <property type="protein sequence ID" value="KAA5540615.1"/>
    <property type="molecule type" value="Genomic_DNA"/>
</dbReference>
<dbReference type="GO" id="GO:0004553">
    <property type="term" value="F:hydrolase activity, hydrolyzing O-glycosyl compounds"/>
    <property type="evidence" value="ECO:0007669"/>
    <property type="project" value="InterPro"/>
</dbReference>
<dbReference type="CDD" id="cd08999">
    <property type="entry name" value="GH43_ABN-like"/>
    <property type="match status" value="1"/>
</dbReference>
<proteinExistence type="inferred from homology"/>
<dbReference type="PANTHER" id="PTHR42812">
    <property type="entry name" value="BETA-XYLOSIDASE"/>
    <property type="match status" value="1"/>
</dbReference>
<dbReference type="GO" id="GO:0005975">
    <property type="term" value="P:carbohydrate metabolic process"/>
    <property type="evidence" value="ECO:0007669"/>
    <property type="project" value="InterPro"/>
</dbReference>
<evidence type="ECO:0000313" key="7">
    <source>
        <dbReference type="EMBL" id="KAA5540615.1"/>
    </source>
</evidence>
<evidence type="ECO:0000256" key="3">
    <source>
        <dbReference type="ARBA" id="ARBA00023295"/>
    </source>
</evidence>
<evidence type="ECO:0000313" key="8">
    <source>
        <dbReference type="Proteomes" id="UP000323426"/>
    </source>
</evidence>
<dbReference type="InterPro" id="IPR051795">
    <property type="entry name" value="Glycosyl_Hydrlase_43"/>
</dbReference>
<evidence type="ECO:0000256" key="4">
    <source>
        <dbReference type="PIRSR" id="PIRSR606710-1"/>
    </source>
</evidence>
<evidence type="ECO:0000256" key="6">
    <source>
        <dbReference type="RuleBase" id="RU361187"/>
    </source>
</evidence>
<evidence type="ECO:0000256" key="1">
    <source>
        <dbReference type="ARBA" id="ARBA00009865"/>
    </source>
</evidence>
<accession>A0A5M6D5Y3</accession>
<dbReference type="InterPro" id="IPR023296">
    <property type="entry name" value="Glyco_hydro_beta-prop_sf"/>
</dbReference>
<feature type="active site" description="Proton donor" evidence="4">
    <location>
        <position position="276"/>
    </location>
</feature>
<evidence type="ECO:0000256" key="2">
    <source>
        <dbReference type="ARBA" id="ARBA00022801"/>
    </source>
</evidence>
<evidence type="ECO:0000256" key="5">
    <source>
        <dbReference type="PIRSR" id="PIRSR606710-2"/>
    </source>
</evidence>
<feature type="site" description="Important for catalytic activity, responsible for pKa modulation of the active site Glu and correct orientation of both the proton donor and substrate" evidence="5">
    <location>
        <position position="127"/>
    </location>
</feature>
<dbReference type="InterPro" id="IPR006710">
    <property type="entry name" value="Glyco_hydro_43"/>
</dbReference>
<keyword evidence="3 6" id="KW-0326">Glycosidase</keyword>
<dbReference type="Pfam" id="PF04616">
    <property type="entry name" value="Glyco_hydro_43"/>
    <property type="match status" value="2"/>
</dbReference>
<organism evidence="7 8">
    <name type="scientific">Adhaeribacter rhizoryzae</name>
    <dbReference type="NCBI Taxonomy" id="2607907"/>
    <lineage>
        <taxon>Bacteria</taxon>
        <taxon>Pseudomonadati</taxon>
        <taxon>Bacteroidota</taxon>
        <taxon>Cytophagia</taxon>
        <taxon>Cytophagales</taxon>
        <taxon>Hymenobacteraceae</taxon>
        <taxon>Adhaeribacter</taxon>
    </lineage>
</organism>
<reference evidence="7 8" key="1">
    <citation type="submission" date="2019-09" db="EMBL/GenBank/DDBJ databases">
        <title>Genome sequence and assembly of Adhaeribacter sp.</title>
        <authorList>
            <person name="Chhetri G."/>
        </authorList>
    </citation>
    <scope>NUCLEOTIDE SEQUENCE [LARGE SCALE GENOMIC DNA]</scope>
    <source>
        <strain evidence="7 8">DK36</strain>
    </source>
</reference>
<feature type="active site" description="Proton acceptor" evidence="4">
    <location>
        <position position="7"/>
    </location>
</feature>
<gene>
    <name evidence="7" type="ORF">F0145_22335</name>
</gene>
<keyword evidence="2 6" id="KW-0378">Hydrolase</keyword>